<keyword evidence="6" id="KW-0812">Transmembrane</keyword>
<keyword evidence="10" id="KW-1185">Reference proteome</keyword>
<dbReference type="OrthoDB" id="5970915at2759"/>
<keyword evidence="6" id="KW-0472">Membrane</keyword>
<evidence type="ECO:0000313" key="10">
    <source>
        <dbReference type="Proteomes" id="UP000271974"/>
    </source>
</evidence>
<dbReference type="InterPro" id="IPR013783">
    <property type="entry name" value="Ig-like_fold"/>
</dbReference>
<dbReference type="SUPFAM" id="SSF48726">
    <property type="entry name" value="Immunoglobulin"/>
    <property type="match status" value="3"/>
</dbReference>
<organism evidence="9 10">
    <name type="scientific">Elysia chlorotica</name>
    <name type="common">Eastern emerald elysia</name>
    <name type="synonym">Sea slug</name>
    <dbReference type="NCBI Taxonomy" id="188477"/>
    <lineage>
        <taxon>Eukaryota</taxon>
        <taxon>Metazoa</taxon>
        <taxon>Spiralia</taxon>
        <taxon>Lophotrochozoa</taxon>
        <taxon>Mollusca</taxon>
        <taxon>Gastropoda</taxon>
        <taxon>Heterobranchia</taxon>
        <taxon>Euthyneura</taxon>
        <taxon>Panpulmonata</taxon>
        <taxon>Sacoglossa</taxon>
        <taxon>Placobranchoidea</taxon>
        <taxon>Plakobranchidae</taxon>
        <taxon>Elysia</taxon>
    </lineage>
</organism>
<accession>A0A433SQS0</accession>
<evidence type="ECO:0000256" key="4">
    <source>
        <dbReference type="ARBA" id="ARBA00023319"/>
    </source>
</evidence>
<evidence type="ECO:0000259" key="8">
    <source>
        <dbReference type="PROSITE" id="PS50835"/>
    </source>
</evidence>
<dbReference type="EMBL" id="RQTK01001190">
    <property type="protein sequence ID" value="RUS71599.1"/>
    <property type="molecule type" value="Genomic_DNA"/>
</dbReference>
<evidence type="ECO:0000256" key="5">
    <source>
        <dbReference type="SAM" id="MobiDB-lite"/>
    </source>
</evidence>
<keyword evidence="3" id="KW-0325">Glycoprotein</keyword>
<evidence type="ECO:0000256" key="3">
    <source>
        <dbReference type="ARBA" id="ARBA00023180"/>
    </source>
</evidence>
<dbReference type="AlphaFoldDB" id="A0A433SQS0"/>
<dbReference type="CDD" id="cd00096">
    <property type="entry name" value="Ig"/>
    <property type="match status" value="1"/>
</dbReference>
<reference evidence="9 10" key="1">
    <citation type="submission" date="2019-01" db="EMBL/GenBank/DDBJ databases">
        <title>A draft genome assembly of the solar-powered sea slug Elysia chlorotica.</title>
        <authorList>
            <person name="Cai H."/>
            <person name="Li Q."/>
            <person name="Fang X."/>
            <person name="Li J."/>
            <person name="Curtis N.E."/>
            <person name="Altenburger A."/>
            <person name="Shibata T."/>
            <person name="Feng M."/>
            <person name="Maeda T."/>
            <person name="Schwartz J.A."/>
            <person name="Shigenobu S."/>
            <person name="Lundholm N."/>
            <person name="Nishiyama T."/>
            <person name="Yang H."/>
            <person name="Hasebe M."/>
            <person name="Li S."/>
            <person name="Pierce S.K."/>
            <person name="Wang J."/>
        </authorList>
    </citation>
    <scope>NUCLEOTIDE SEQUENCE [LARGE SCALE GENOMIC DNA]</scope>
    <source>
        <strain evidence="9">EC2010</strain>
        <tissue evidence="9">Whole organism of an adult</tissue>
    </source>
</reference>
<keyword evidence="4" id="KW-0393">Immunoglobulin domain</keyword>
<dbReference type="InterPro" id="IPR013098">
    <property type="entry name" value="Ig_I-set"/>
</dbReference>
<keyword evidence="2" id="KW-1015">Disulfide bond</keyword>
<feature type="compositionally biased region" description="Basic and acidic residues" evidence="5">
    <location>
        <begin position="444"/>
        <end position="463"/>
    </location>
</feature>
<dbReference type="SMART" id="SM00408">
    <property type="entry name" value="IGc2"/>
    <property type="match status" value="1"/>
</dbReference>
<dbReference type="PANTHER" id="PTHR44337">
    <property type="entry name" value="CARCINOEMBRYONIC ANTIGEN-RELATED CELL ADHESION MOLECULE 8"/>
    <property type="match status" value="1"/>
</dbReference>
<gene>
    <name evidence="9" type="ORF">EGW08_020643</name>
</gene>
<feature type="domain" description="Ig-like" evidence="8">
    <location>
        <begin position="125"/>
        <end position="205"/>
    </location>
</feature>
<evidence type="ECO:0000313" key="9">
    <source>
        <dbReference type="EMBL" id="RUS71599.1"/>
    </source>
</evidence>
<protein>
    <recommendedName>
        <fullName evidence="8">Ig-like domain-containing protein</fullName>
    </recommendedName>
</protein>
<dbReference type="InterPro" id="IPR003598">
    <property type="entry name" value="Ig_sub2"/>
</dbReference>
<comment type="caution">
    <text evidence="9">The sequence shown here is derived from an EMBL/GenBank/DDBJ whole genome shotgun (WGS) entry which is preliminary data.</text>
</comment>
<feature type="domain" description="Ig-like" evidence="8">
    <location>
        <begin position="27"/>
        <end position="105"/>
    </location>
</feature>
<evidence type="ECO:0000256" key="7">
    <source>
        <dbReference type="SAM" id="SignalP"/>
    </source>
</evidence>
<feature type="region of interest" description="Disordered" evidence="5">
    <location>
        <begin position="444"/>
        <end position="476"/>
    </location>
</feature>
<dbReference type="FunFam" id="2.60.40.10:FF:000107">
    <property type="entry name" value="Myosin, light chain kinase a"/>
    <property type="match status" value="1"/>
</dbReference>
<feature type="domain" description="Ig-like" evidence="8">
    <location>
        <begin position="314"/>
        <end position="406"/>
    </location>
</feature>
<keyword evidence="6" id="KW-1133">Transmembrane helix</keyword>
<dbReference type="InterPro" id="IPR007110">
    <property type="entry name" value="Ig-like_dom"/>
</dbReference>
<keyword evidence="1 7" id="KW-0732">Signal</keyword>
<dbReference type="Proteomes" id="UP000271974">
    <property type="component" value="Unassembled WGS sequence"/>
</dbReference>
<dbReference type="PIRSF" id="PIRSF000615">
    <property type="entry name" value="TyrPK_CSF1-R"/>
    <property type="match status" value="1"/>
</dbReference>
<dbReference type="STRING" id="188477.A0A433SQS0"/>
<dbReference type="Pfam" id="PF07679">
    <property type="entry name" value="I-set"/>
    <property type="match status" value="1"/>
</dbReference>
<evidence type="ECO:0000256" key="1">
    <source>
        <dbReference type="ARBA" id="ARBA00022729"/>
    </source>
</evidence>
<dbReference type="InterPro" id="IPR036179">
    <property type="entry name" value="Ig-like_dom_sf"/>
</dbReference>
<dbReference type="Gene3D" id="2.60.40.10">
    <property type="entry name" value="Immunoglobulins"/>
    <property type="match status" value="4"/>
</dbReference>
<dbReference type="PROSITE" id="PS50835">
    <property type="entry name" value="IG_LIKE"/>
    <property type="match status" value="4"/>
</dbReference>
<dbReference type="InterPro" id="IPR003599">
    <property type="entry name" value="Ig_sub"/>
</dbReference>
<feature type="domain" description="Ig-like" evidence="8">
    <location>
        <begin position="226"/>
        <end position="291"/>
    </location>
</feature>
<evidence type="ECO:0000256" key="6">
    <source>
        <dbReference type="SAM" id="Phobius"/>
    </source>
</evidence>
<evidence type="ECO:0000256" key="2">
    <source>
        <dbReference type="ARBA" id="ARBA00023157"/>
    </source>
</evidence>
<dbReference type="InterPro" id="IPR052598">
    <property type="entry name" value="IgSF_CEA-related"/>
</dbReference>
<feature type="signal peptide" evidence="7">
    <location>
        <begin position="1"/>
        <end position="19"/>
    </location>
</feature>
<proteinExistence type="predicted"/>
<sequence>MTPLLQLTILTTFVVLSYGAELLGIKPDVNELLLKEGSSQNLECSYGKGDIGTLDWDFPDTKGGISIDTRFKDGQHKSDLKITNFTAAGDYTCKFSSKDGAVVLSDVIILTKVEEDKVEPIFHYGNTSATLSCGISWSKNNEPDIEKVTWKKENTLVSALPEGQRFKIDATNSLVIQDPKQGDIGVYTAEIKIQGVDAPYKCKVSFKAEVVNYDFVGGDFTLMDKQGADVKSAVLTCKSNNPNVQRKIETVEWFMNNTHISKLEKPDRFQVNPENYTLTIDSPRCSDSGPYIARFTLEGSTEAQDCLANFKCSPKVKDFAKSKNLIEKDKMELQCTVTGYPKAEVVWYKDSVPLNTSMDERIELFTLNGYKDARLVIKSIEFSDEGEYTCSAYSDYFNQSANKTITVRVKDKLAALWPFLGIVCEVIILCTIIFIYEKRRNKRAEQEENKAQEADGPSMEKKDGLRHRGNSGNPGA</sequence>
<feature type="transmembrane region" description="Helical" evidence="6">
    <location>
        <begin position="415"/>
        <end position="436"/>
    </location>
</feature>
<dbReference type="PANTHER" id="PTHR44337:SF20">
    <property type="entry name" value="CARCINOEMBRYONIC ANTIGEN-RELATED CELL ADHESION MOLECULE 5-RELATED"/>
    <property type="match status" value="1"/>
</dbReference>
<name>A0A433SQS0_ELYCH</name>
<feature type="chain" id="PRO_5019445860" description="Ig-like domain-containing protein" evidence="7">
    <location>
        <begin position="20"/>
        <end position="476"/>
    </location>
</feature>
<dbReference type="SMART" id="SM00409">
    <property type="entry name" value="IG"/>
    <property type="match status" value="4"/>
</dbReference>